<proteinExistence type="inferred from homology"/>
<evidence type="ECO:0000313" key="9">
    <source>
        <dbReference type="Proteomes" id="UP000504628"/>
    </source>
</evidence>
<organism evidence="9 10">
    <name type="scientific">Phyllostomus discolor</name>
    <name type="common">pale spear-nosed bat</name>
    <dbReference type="NCBI Taxonomy" id="89673"/>
    <lineage>
        <taxon>Eukaryota</taxon>
        <taxon>Metazoa</taxon>
        <taxon>Chordata</taxon>
        <taxon>Craniata</taxon>
        <taxon>Vertebrata</taxon>
        <taxon>Euteleostomi</taxon>
        <taxon>Mammalia</taxon>
        <taxon>Eutheria</taxon>
        <taxon>Laurasiatheria</taxon>
        <taxon>Chiroptera</taxon>
        <taxon>Yangochiroptera</taxon>
        <taxon>Phyllostomidae</taxon>
        <taxon>Phyllostominae</taxon>
        <taxon>Phyllostomus</taxon>
    </lineage>
</organism>
<dbReference type="AlphaFoldDB" id="A0A6J2L4Z5"/>
<evidence type="ECO:0000256" key="5">
    <source>
        <dbReference type="ARBA" id="ARBA00023069"/>
    </source>
</evidence>
<dbReference type="InterPro" id="IPR047844">
    <property type="entry name" value="ROP_DD"/>
</dbReference>
<keyword evidence="3" id="KW-0832">Ubl conjugation</keyword>
<protein>
    <submittedName>
        <fullName evidence="10">Ropporin-1A</fullName>
    </submittedName>
</protein>
<comment type="function">
    <text evidence="8">Important for male fertility. With ROPN1L, involved in fibrous sheath integrity and sperm motility, plays a role in PKA-dependent signaling processes required for spermatozoa capacitation.</text>
</comment>
<gene>
    <name evidence="10" type="primary">ROPN1</name>
</gene>
<evidence type="ECO:0000256" key="6">
    <source>
        <dbReference type="ARBA" id="ARBA00023273"/>
    </source>
</evidence>
<dbReference type="SUPFAM" id="SSF47391">
    <property type="entry name" value="Dimerization-anchoring domain of cAMP-dependent PK regulatory subunit"/>
    <property type="match status" value="1"/>
</dbReference>
<name>A0A6J2L4Z5_9CHIR</name>
<evidence type="ECO:0000256" key="1">
    <source>
        <dbReference type="ARBA" id="ARBA00004230"/>
    </source>
</evidence>
<dbReference type="OrthoDB" id="10067602at2759"/>
<dbReference type="GO" id="GO:0031514">
    <property type="term" value="C:motile cilium"/>
    <property type="evidence" value="ECO:0007669"/>
    <property type="project" value="UniProtKB-SubCell"/>
</dbReference>
<dbReference type="PANTHER" id="PTHR14952:SF12">
    <property type="entry name" value="ROPPORIN-1B"/>
    <property type="match status" value="1"/>
</dbReference>
<dbReference type="GO" id="GO:0005737">
    <property type="term" value="C:cytoplasm"/>
    <property type="evidence" value="ECO:0007669"/>
    <property type="project" value="TreeGrafter"/>
</dbReference>
<dbReference type="RefSeq" id="XP_028360750.1">
    <property type="nucleotide sequence ID" value="XM_028504949.2"/>
</dbReference>
<keyword evidence="9" id="KW-1185">Reference proteome</keyword>
<dbReference type="KEGG" id="pdic:114490869"/>
<dbReference type="GO" id="GO:0048240">
    <property type="term" value="P:sperm capacitation"/>
    <property type="evidence" value="ECO:0007669"/>
    <property type="project" value="TreeGrafter"/>
</dbReference>
<evidence type="ECO:0000256" key="8">
    <source>
        <dbReference type="ARBA" id="ARBA00037541"/>
    </source>
</evidence>
<dbReference type="PANTHER" id="PTHR14952">
    <property type="entry name" value="ROPPORIN-1-LIKE PROTEIN"/>
    <property type="match status" value="1"/>
</dbReference>
<keyword evidence="6" id="KW-0966">Cell projection</keyword>
<evidence type="ECO:0000256" key="7">
    <source>
        <dbReference type="ARBA" id="ARBA00035651"/>
    </source>
</evidence>
<dbReference type="GeneID" id="114490869"/>
<dbReference type="Proteomes" id="UP000504628">
    <property type="component" value="Chromosome 2"/>
</dbReference>
<comment type="subcellular location">
    <subcellularLocation>
        <location evidence="1">Cell projection</location>
        <location evidence="1">Cilium</location>
        <location evidence="1">Flagellum</location>
    </subcellularLocation>
</comment>
<evidence type="ECO:0000256" key="3">
    <source>
        <dbReference type="ARBA" id="ARBA00022843"/>
    </source>
</evidence>
<dbReference type="Gene3D" id="1.20.890.10">
    <property type="entry name" value="cAMP-dependent protein kinase regulatory subunit, dimerization-anchoring domain"/>
    <property type="match status" value="1"/>
</dbReference>
<accession>A0A6J2L4Z5</accession>
<keyword evidence="4" id="KW-0282">Flagellum</keyword>
<evidence type="ECO:0000256" key="4">
    <source>
        <dbReference type="ARBA" id="ARBA00022846"/>
    </source>
</evidence>
<keyword evidence="2" id="KW-0597">Phosphoprotein</keyword>
<evidence type="ECO:0000256" key="2">
    <source>
        <dbReference type="ARBA" id="ARBA00022553"/>
    </source>
</evidence>
<dbReference type="CDD" id="cd23019">
    <property type="entry name" value="DD_ROP"/>
    <property type="match status" value="1"/>
</dbReference>
<dbReference type="FunCoup" id="A0A6J2L4Z5">
    <property type="interactions" value="116"/>
</dbReference>
<sequence length="212" mass="23760">MPQTDKQICIPPELPELLKQFTKAAIRTQPQDLIQWAADYFGAMTRGDIPPVRDRSEPVASSNFAELTPELLKILHSRVAGRLIIHVNELAQMWKVLSLPPELLNSVINVGRFTEEIEWLKFLALACSSLGVTISKTLKIACEVLSSDHDCGPARIPFSTFQFLYTYIAEVDGEISASHVSRMLAYIEQEVIGPDGLIKVNDFTQNPRVRLE</sequence>
<comment type="similarity">
    <text evidence="7">Belongs to the ropporin family.</text>
</comment>
<dbReference type="InParanoid" id="A0A6J2L4Z5"/>
<dbReference type="CTD" id="54763"/>
<keyword evidence="5" id="KW-0969">Cilium</keyword>
<evidence type="ECO:0000313" key="10">
    <source>
        <dbReference type="RefSeq" id="XP_028360750.1"/>
    </source>
</evidence>
<dbReference type="FunFam" id="1.20.890.10:FF:000004">
    <property type="entry name" value="ropporin-1-like protein isoform X2"/>
    <property type="match status" value="1"/>
</dbReference>
<reference evidence="10" key="1">
    <citation type="submission" date="2025-08" db="UniProtKB">
        <authorList>
            <consortium name="RefSeq"/>
        </authorList>
    </citation>
    <scope>IDENTIFICATION</scope>
    <source>
        <tissue evidence="10">Muscle</tissue>
    </source>
</reference>